<dbReference type="AlphaFoldDB" id="A0A381UAT1"/>
<feature type="non-terminal residue" evidence="2">
    <location>
        <position position="1"/>
    </location>
</feature>
<dbReference type="SUPFAM" id="SSF53597">
    <property type="entry name" value="Dihydrofolate reductase-like"/>
    <property type="match status" value="1"/>
</dbReference>
<reference evidence="2" key="1">
    <citation type="submission" date="2018-05" db="EMBL/GenBank/DDBJ databases">
        <authorList>
            <person name="Lanie J.A."/>
            <person name="Ng W.-L."/>
            <person name="Kazmierczak K.M."/>
            <person name="Andrzejewski T.M."/>
            <person name="Davidsen T.M."/>
            <person name="Wayne K.J."/>
            <person name="Tettelin H."/>
            <person name="Glass J.I."/>
            <person name="Rusch D."/>
            <person name="Podicherti R."/>
            <person name="Tsui H.-C.T."/>
            <person name="Winkler M.E."/>
        </authorList>
    </citation>
    <scope>NUCLEOTIDE SEQUENCE</scope>
</reference>
<dbReference type="InterPro" id="IPR024072">
    <property type="entry name" value="DHFR-like_dom_sf"/>
</dbReference>
<accession>A0A381UAT1</accession>
<dbReference type="Pfam" id="PF00186">
    <property type="entry name" value="DHFR_1"/>
    <property type="match status" value="1"/>
</dbReference>
<feature type="domain" description="DHFR" evidence="1">
    <location>
        <begin position="3"/>
        <end position="104"/>
    </location>
</feature>
<evidence type="ECO:0000313" key="2">
    <source>
        <dbReference type="EMBL" id="SVA23703.1"/>
    </source>
</evidence>
<organism evidence="2">
    <name type="scientific">marine metagenome</name>
    <dbReference type="NCBI Taxonomy" id="408172"/>
    <lineage>
        <taxon>unclassified sequences</taxon>
        <taxon>metagenomes</taxon>
        <taxon>ecological metagenomes</taxon>
    </lineage>
</organism>
<name>A0A381UAT1_9ZZZZ</name>
<dbReference type="InterPro" id="IPR001796">
    <property type="entry name" value="DHFR_dom"/>
</dbReference>
<protein>
    <recommendedName>
        <fullName evidence="1">DHFR domain-containing protein</fullName>
    </recommendedName>
</protein>
<dbReference type="GO" id="GO:0046654">
    <property type="term" value="P:tetrahydrofolate biosynthetic process"/>
    <property type="evidence" value="ECO:0007669"/>
    <property type="project" value="InterPro"/>
</dbReference>
<sequence>VDVILIAAVTQDGFIARHSQETIKWSKDLSLFKKQTMGWPVIMGSNTFNCINSELKNREIIVMGRDDSPPKTLEKIDKAKCFIAGGGKTNARFASYLTHLYITPHPNVFGSGVSLFTGAVKEMNLVFEAIHPVDKTNGIFQFQYRVN</sequence>
<dbReference type="GO" id="GO:0004146">
    <property type="term" value="F:dihydrofolate reductase activity"/>
    <property type="evidence" value="ECO:0007669"/>
    <property type="project" value="InterPro"/>
</dbReference>
<evidence type="ECO:0000259" key="1">
    <source>
        <dbReference type="Pfam" id="PF00186"/>
    </source>
</evidence>
<dbReference type="EMBL" id="UINC01005812">
    <property type="protein sequence ID" value="SVA23703.1"/>
    <property type="molecule type" value="Genomic_DNA"/>
</dbReference>
<dbReference type="Gene3D" id="3.40.430.10">
    <property type="entry name" value="Dihydrofolate Reductase, subunit A"/>
    <property type="match status" value="1"/>
</dbReference>
<gene>
    <name evidence="2" type="ORF">METZ01_LOCUS76557</name>
</gene>
<proteinExistence type="predicted"/>